<protein>
    <submittedName>
        <fullName evidence="2">Uncharacterized protein</fullName>
    </submittedName>
</protein>
<organism evidence="2 3">
    <name type="scientific">Mya arenaria</name>
    <name type="common">Soft-shell clam</name>
    <dbReference type="NCBI Taxonomy" id="6604"/>
    <lineage>
        <taxon>Eukaryota</taxon>
        <taxon>Metazoa</taxon>
        <taxon>Spiralia</taxon>
        <taxon>Lophotrochozoa</taxon>
        <taxon>Mollusca</taxon>
        <taxon>Bivalvia</taxon>
        <taxon>Autobranchia</taxon>
        <taxon>Heteroconchia</taxon>
        <taxon>Euheterodonta</taxon>
        <taxon>Imparidentia</taxon>
        <taxon>Neoheterodontei</taxon>
        <taxon>Myida</taxon>
        <taxon>Myoidea</taxon>
        <taxon>Myidae</taxon>
        <taxon>Mya</taxon>
    </lineage>
</organism>
<accession>A0ABY7G5Q9</accession>
<evidence type="ECO:0000256" key="1">
    <source>
        <dbReference type="SAM" id="MobiDB-lite"/>
    </source>
</evidence>
<evidence type="ECO:0000313" key="3">
    <source>
        <dbReference type="Proteomes" id="UP001164746"/>
    </source>
</evidence>
<dbReference type="EMBL" id="CP111027">
    <property type="protein sequence ID" value="WAR29765.1"/>
    <property type="molecule type" value="Genomic_DNA"/>
</dbReference>
<dbReference type="Gene3D" id="1.25.40.180">
    <property type="match status" value="1"/>
</dbReference>
<feature type="non-terminal residue" evidence="2">
    <location>
        <position position="1"/>
    </location>
</feature>
<feature type="region of interest" description="Disordered" evidence="1">
    <location>
        <begin position="1"/>
        <end position="27"/>
    </location>
</feature>
<evidence type="ECO:0000313" key="2">
    <source>
        <dbReference type="EMBL" id="WAR29765.1"/>
    </source>
</evidence>
<proteinExistence type="predicted"/>
<sequence length="143" mass="15826">IPVTNGSADETIPSEQVPKPSSASSQESLSEIQSLLDNLTLDISDEDLDKILELSDQVAEDQESIKRLSEMVYSKCVSDREFAKTGAFICDKLAALEINGTNSTAQARCTLLEVVECYCRGWKNLSNDVTRFYCDTMMDILTD</sequence>
<dbReference type="Proteomes" id="UP001164746">
    <property type="component" value="Chromosome 16"/>
</dbReference>
<keyword evidence="3" id="KW-1185">Reference proteome</keyword>
<reference evidence="2" key="1">
    <citation type="submission" date="2022-11" db="EMBL/GenBank/DDBJ databases">
        <title>Centuries of genome instability and evolution in soft-shell clam transmissible cancer (bioRxiv).</title>
        <authorList>
            <person name="Hart S.F.M."/>
            <person name="Yonemitsu M.A."/>
            <person name="Giersch R.M."/>
            <person name="Beal B.F."/>
            <person name="Arriagada G."/>
            <person name="Davis B.W."/>
            <person name="Ostrander E.A."/>
            <person name="Goff S.P."/>
            <person name="Metzger M.J."/>
        </authorList>
    </citation>
    <scope>NUCLEOTIDE SEQUENCE</scope>
    <source>
        <strain evidence="2">MELC-2E11</strain>
        <tissue evidence="2">Siphon/mantle</tissue>
    </source>
</reference>
<gene>
    <name evidence="2" type="ORF">MAR_003333</name>
</gene>
<name>A0ABY7G5Q9_MYAAR</name>